<protein>
    <submittedName>
        <fullName evidence="2">Putative glycoprotein</fullName>
    </submittedName>
</protein>
<dbReference type="KEGG" id="vg:30745423"/>
<dbReference type="EMBL" id="KX884409">
    <property type="protein sequence ID" value="APG78653.1"/>
    <property type="molecule type" value="Genomic_RNA"/>
</dbReference>
<keyword evidence="1" id="KW-0812">Transmembrane</keyword>
<organism evidence="2">
    <name type="scientific">Beihai barnacle virus 9</name>
    <dbReference type="NCBI Taxonomy" id="1922367"/>
    <lineage>
        <taxon>Viruses</taxon>
        <taxon>Riboviria</taxon>
        <taxon>Orthornavirae</taxon>
        <taxon>Negarnaviricota</taxon>
        <taxon>Haploviricotina</taxon>
        <taxon>Monjiviricetes</taxon>
        <taxon>Jingchuvirales</taxon>
        <taxon>Chuviridae</taxon>
        <taxon>Pediavirus</taxon>
        <taxon>Pediavirus cirripedis</taxon>
    </lineage>
</organism>
<keyword evidence="3" id="KW-1185">Reference proteome</keyword>
<dbReference type="Proteomes" id="UP000204661">
    <property type="component" value="Segment"/>
</dbReference>
<accession>A0A1L3KMQ7</accession>
<evidence type="ECO:0000313" key="3">
    <source>
        <dbReference type="Proteomes" id="UP000204661"/>
    </source>
</evidence>
<dbReference type="GeneID" id="30745423"/>
<reference evidence="2" key="1">
    <citation type="journal article" date="2016" name="Nature">
        <title>Redefining the invertebrate RNA virosphere.</title>
        <authorList>
            <person name="Shi M."/>
            <person name="Lin X.D."/>
            <person name="Tian J.H."/>
            <person name="Chen L.J."/>
            <person name="Chen X."/>
            <person name="Li C.X."/>
            <person name="Qin X.C."/>
            <person name="Li J."/>
            <person name="Cao J.P."/>
            <person name="Eden J.S."/>
            <person name="Buchmann J."/>
            <person name="Wang W."/>
            <person name="Xu J."/>
            <person name="Holmes E.C."/>
            <person name="Zhang Y.Z."/>
        </authorList>
    </citation>
    <scope>NUCLEOTIDE SEQUENCE [LARGE SCALE GENOMIC DNA]</scope>
    <source>
        <strain evidence="2">BHTH10927</strain>
    </source>
</reference>
<evidence type="ECO:0000256" key="1">
    <source>
        <dbReference type="SAM" id="Phobius"/>
    </source>
</evidence>
<keyword evidence="1" id="KW-0472">Membrane</keyword>
<sequence>MWLLQGVLLALMASLYPAEAIVGCDCNRSLKTEMYSLFRSEPCQRNEAPVVEKRMAAFVEKGDSLVIKGYRCSGLVTKTSYLCDTLSYNYLTRAASTSPLVLTVQDCIMAATRGMWTIQIGNHATGVKVSVGSSVGFQASSTGTFPDERTGSCTHRTNYEIHSGTIEIEEIEVKALPDMSQVISGGHIMPYSAEMGLSGTSDGTYVWTEQPLPCDRRMISLLHEGEVEILSFKSMTFVRSSGETNSFQIHSTLGGPEPMCGGIARETQVSTVYLLVSFPDHRGLSRVTRPNMMSLMQGLSSYIYNSLSASMEQDLAEVEYQFCLARRQDLQLRVLMLSLHPGLDVPLDPEIPCTFAAEAGEAIMLATCARVEIRIAQNSTCFEDVPIALPDGSEAFMSLPSRKIIPESRKIDCGSRVPKILEENGVWYSPNSMVEPRPARALPVSREIPSWKTAALPKIDTSGIYRTADIKRLRAALEAPGASEIRTLRRLDALAGVSIDRTTLKDHLDEVTDRVPDIISGWMLRKGYVVGGWFGFAVMLLGCFTVLVGLIRCALNLKLLGGKVPLSRAIFLATSEAYTAVRYVAPTRAPQHDSIPREVECQAADQENPDRLAQSSYLRLAESKI</sequence>
<dbReference type="RefSeq" id="YP_009333176.1">
    <property type="nucleotide sequence ID" value="NC_032427.1"/>
</dbReference>
<proteinExistence type="predicted"/>
<name>A0A1L3KMQ7_9VIRU</name>
<keyword evidence="1" id="KW-1133">Transmembrane helix</keyword>
<feature type="transmembrane region" description="Helical" evidence="1">
    <location>
        <begin position="533"/>
        <end position="555"/>
    </location>
</feature>
<evidence type="ECO:0000313" key="2">
    <source>
        <dbReference type="EMBL" id="APG78653.1"/>
    </source>
</evidence>
<dbReference type="Pfam" id="PF24664">
    <property type="entry name" value="Monjiviricetes_fusion"/>
    <property type="match status" value="1"/>
</dbReference>